<dbReference type="SUPFAM" id="SSF88723">
    <property type="entry name" value="PIN domain-like"/>
    <property type="match status" value="1"/>
</dbReference>
<sequence length="129" mass="15111">MIAIDTNIIIRFLTHDNERQYKKAFSVFNSQEIFIPDTVILETEWVLRYAYSFSPEDICRAFTNLFGLKNIHLSNPTFIVQAIEWHKQGMDFSDALHLTQCQQYEKLYTFDKSFSSKSKNLTQCSVISP</sequence>
<accession>A0A3B0XDC5</accession>
<name>A0A3B0XDC5_9ZZZZ</name>
<dbReference type="EMBL" id="UOFF01000047">
    <property type="protein sequence ID" value="VAW54004.1"/>
    <property type="molecule type" value="Genomic_DNA"/>
</dbReference>
<proteinExistence type="predicted"/>
<feature type="domain" description="PIN" evidence="1">
    <location>
        <begin position="3"/>
        <end position="117"/>
    </location>
</feature>
<organism evidence="2">
    <name type="scientific">hydrothermal vent metagenome</name>
    <dbReference type="NCBI Taxonomy" id="652676"/>
    <lineage>
        <taxon>unclassified sequences</taxon>
        <taxon>metagenomes</taxon>
        <taxon>ecological metagenomes</taxon>
    </lineage>
</organism>
<dbReference type="PANTHER" id="PTHR39664:SF2">
    <property type="entry name" value="NUCLEIC ACID-BINDING PROTEIN, CONTAINING PIN DOMAIN-RELATED"/>
    <property type="match status" value="1"/>
</dbReference>
<dbReference type="InterPro" id="IPR029060">
    <property type="entry name" value="PIN-like_dom_sf"/>
</dbReference>
<reference evidence="2" key="1">
    <citation type="submission" date="2018-06" db="EMBL/GenBank/DDBJ databases">
        <authorList>
            <person name="Zhirakovskaya E."/>
        </authorList>
    </citation>
    <scope>NUCLEOTIDE SEQUENCE</scope>
</reference>
<evidence type="ECO:0000313" key="2">
    <source>
        <dbReference type="EMBL" id="VAW54004.1"/>
    </source>
</evidence>
<dbReference type="Gene3D" id="3.40.50.1010">
    <property type="entry name" value="5'-nuclease"/>
    <property type="match status" value="1"/>
</dbReference>
<protein>
    <submittedName>
        <fullName evidence="2">PilT protein-like</fullName>
    </submittedName>
</protein>
<gene>
    <name evidence="2" type="ORF">MNBD_GAMMA07-1603</name>
</gene>
<evidence type="ECO:0000259" key="1">
    <source>
        <dbReference type="Pfam" id="PF01850"/>
    </source>
</evidence>
<dbReference type="CDD" id="cd18683">
    <property type="entry name" value="PIN_VapC-like"/>
    <property type="match status" value="1"/>
</dbReference>
<dbReference type="AlphaFoldDB" id="A0A3B0XDC5"/>
<dbReference type="PANTHER" id="PTHR39664">
    <property type="match status" value="1"/>
</dbReference>
<dbReference type="Pfam" id="PF01850">
    <property type="entry name" value="PIN"/>
    <property type="match status" value="1"/>
</dbReference>
<dbReference type="InterPro" id="IPR002716">
    <property type="entry name" value="PIN_dom"/>
</dbReference>